<dbReference type="Proteomes" id="UP000011599">
    <property type="component" value="Unassembled WGS sequence"/>
</dbReference>
<name>L9W8H0_9EURY</name>
<evidence type="ECO:0000313" key="1">
    <source>
        <dbReference type="EMBL" id="ELY45779.1"/>
    </source>
</evidence>
<reference evidence="1 2" key="1">
    <citation type="journal article" date="2014" name="PLoS Genet.">
        <title>Phylogenetically driven sequencing of extremely halophilic archaea reveals strategies for static and dynamic osmo-response.</title>
        <authorList>
            <person name="Becker E.A."/>
            <person name="Seitzer P.M."/>
            <person name="Tritt A."/>
            <person name="Larsen D."/>
            <person name="Krusor M."/>
            <person name="Yao A.I."/>
            <person name="Wu D."/>
            <person name="Madern D."/>
            <person name="Eisen J.A."/>
            <person name="Darling A.E."/>
            <person name="Facciotti M.T."/>
        </authorList>
    </citation>
    <scope>NUCLEOTIDE SEQUENCE [LARGE SCALE GENOMIC DNA]</scope>
    <source>
        <strain evidence="1 2">GA33</strain>
    </source>
</reference>
<evidence type="ECO:0008006" key="3">
    <source>
        <dbReference type="Google" id="ProtNLM"/>
    </source>
</evidence>
<dbReference type="STRING" id="1114856.GCA_000383975_03722"/>
<comment type="caution">
    <text evidence="1">The sequence shown here is derived from an EMBL/GenBank/DDBJ whole genome shotgun (WGS) entry which is preliminary data.</text>
</comment>
<gene>
    <name evidence="1" type="ORF">C496_02517</name>
</gene>
<evidence type="ECO:0000313" key="2">
    <source>
        <dbReference type="Proteomes" id="UP000011599"/>
    </source>
</evidence>
<sequence>MLKTISEIHSSLISSQYPQQEDLLGKLRSEDNYCLIVLDACRFDYLQSSFHQYFQGECMPTWAASLNTFQYLQNLWKGTYDFPYITAAAPVTSQKFNFQDGEKVDGLAGDGAELSKRYNGYIPNEHFNQLVEVWREAWDEDLGVCPPEPVTERAIDIAPETDQMVVHYFQPHGPFIGSKQLTGQIEEYDTNIKGGAVEKGIWSAAKSGDLNKSDLRKMYQANLDRVLPAVGELVQRTDFDKYIVIGDHGEALGEYNRYYHSIEHPKVRLVPWAQIDGVQENIPEMWEYEAEAQSIDKDTVSRLQELGYIE</sequence>
<organism evidence="1 2">
    <name type="scientific">Natronorubrum tibetense GA33</name>
    <dbReference type="NCBI Taxonomy" id="1114856"/>
    <lineage>
        <taxon>Archaea</taxon>
        <taxon>Methanobacteriati</taxon>
        <taxon>Methanobacteriota</taxon>
        <taxon>Stenosarchaea group</taxon>
        <taxon>Halobacteria</taxon>
        <taxon>Halobacteriales</taxon>
        <taxon>Natrialbaceae</taxon>
        <taxon>Natronorubrum</taxon>
    </lineage>
</organism>
<accession>L9W8H0</accession>
<dbReference type="eggNOG" id="arCOG04525">
    <property type="taxonomic scope" value="Archaea"/>
</dbReference>
<keyword evidence="2" id="KW-1185">Reference proteome</keyword>
<proteinExistence type="predicted"/>
<dbReference type="SUPFAM" id="SSF53649">
    <property type="entry name" value="Alkaline phosphatase-like"/>
    <property type="match status" value="1"/>
</dbReference>
<dbReference type="Gene3D" id="3.40.720.10">
    <property type="entry name" value="Alkaline Phosphatase, subunit A"/>
    <property type="match status" value="1"/>
</dbReference>
<dbReference type="InterPro" id="IPR017850">
    <property type="entry name" value="Alkaline_phosphatase_core_sf"/>
</dbReference>
<dbReference type="AlphaFoldDB" id="L9W8H0"/>
<protein>
    <recommendedName>
        <fullName evidence="3">Sulfatase N-terminal domain-containing protein</fullName>
    </recommendedName>
</protein>
<dbReference type="EMBL" id="AOHW01000006">
    <property type="protein sequence ID" value="ELY45779.1"/>
    <property type="molecule type" value="Genomic_DNA"/>
</dbReference>